<evidence type="ECO:0000256" key="2">
    <source>
        <dbReference type="ARBA" id="ARBA00010286"/>
    </source>
</evidence>
<comment type="caution">
    <text evidence="8">The sequence shown here is derived from an EMBL/GenBank/DDBJ whole genome shotgun (WGS) entry which is preliminary data.</text>
</comment>
<dbReference type="RefSeq" id="WP_420906180.1">
    <property type="nucleotide sequence ID" value="NZ_BAAFGK010000005.1"/>
</dbReference>
<accession>A0ABQ0CC35</accession>
<dbReference type="Pfam" id="PF12890">
    <property type="entry name" value="DHOase"/>
    <property type="match status" value="1"/>
</dbReference>
<protein>
    <recommendedName>
        <fullName evidence="6">Dihydroorotase</fullName>
        <shortName evidence="6">DHOase</shortName>
        <ecNumber evidence="6">3.5.2.3</ecNumber>
    </recommendedName>
</protein>
<dbReference type="Proteomes" id="UP001628193">
    <property type="component" value="Unassembled WGS sequence"/>
</dbReference>
<evidence type="ECO:0000259" key="7">
    <source>
        <dbReference type="Pfam" id="PF12890"/>
    </source>
</evidence>
<feature type="binding site" evidence="6">
    <location>
        <position position="154"/>
    </location>
    <ligand>
        <name>Zn(2+)</name>
        <dbReference type="ChEBI" id="CHEBI:29105"/>
        <label>2</label>
    </ligand>
</feature>
<feature type="binding site" evidence="6">
    <location>
        <begin position="64"/>
        <end position="66"/>
    </location>
    <ligand>
        <name>substrate</name>
    </ligand>
</feature>
<comment type="cofactor">
    <cofactor evidence="6">
        <name>Zn(2+)</name>
        <dbReference type="ChEBI" id="CHEBI:29105"/>
    </cofactor>
    <text evidence="6">Binds 2 Zn(2+) ions per subunit.</text>
</comment>
<dbReference type="CDD" id="cd01317">
    <property type="entry name" value="DHOase_IIa"/>
    <property type="match status" value="1"/>
</dbReference>
<dbReference type="PROSITE" id="PS00482">
    <property type="entry name" value="DIHYDROOROTASE_1"/>
    <property type="match status" value="1"/>
</dbReference>
<name>A0ABQ0CC35_9PROT</name>
<keyword evidence="6" id="KW-0862">Zinc</keyword>
<dbReference type="SUPFAM" id="SSF51338">
    <property type="entry name" value="Composite domain of metallo-dependent hydrolases"/>
    <property type="match status" value="1"/>
</dbReference>
<keyword evidence="3 6" id="KW-0479">Metal-binding</keyword>
<dbReference type="PANTHER" id="PTHR43668:SF2">
    <property type="entry name" value="ALLANTOINASE"/>
    <property type="match status" value="1"/>
</dbReference>
<feature type="binding site" evidence="6">
    <location>
        <position position="181"/>
    </location>
    <ligand>
        <name>Zn(2+)</name>
        <dbReference type="ChEBI" id="CHEBI:29105"/>
        <label>2</label>
    </ligand>
</feature>
<reference evidence="8 9" key="1">
    <citation type="submission" date="2024-09" db="EMBL/GenBank/DDBJ databases">
        <title>Draft genome sequence of Candidatus Magnetaquicoccaceae bacterium FCR-1.</title>
        <authorList>
            <person name="Shimoshige H."/>
            <person name="Shimamura S."/>
            <person name="Taoka A."/>
            <person name="Kobayashi H."/>
            <person name="Maekawa T."/>
        </authorList>
    </citation>
    <scope>NUCLEOTIDE SEQUENCE [LARGE SCALE GENOMIC DNA]</scope>
    <source>
        <strain evidence="8 9">FCR-1</strain>
    </source>
</reference>
<keyword evidence="9" id="KW-1185">Reference proteome</keyword>
<dbReference type="PROSITE" id="PS00483">
    <property type="entry name" value="DIHYDROOROTASE_2"/>
    <property type="match status" value="1"/>
</dbReference>
<feature type="binding site" evidence="6">
    <location>
        <position position="307"/>
    </location>
    <ligand>
        <name>Zn(2+)</name>
        <dbReference type="ChEBI" id="CHEBI:29105"/>
        <label>1</label>
    </ligand>
</feature>
<evidence type="ECO:0000256" key="4">
    <source>
        <dbReference type="ARBA" id="ARBA00022801"/>
    </source>
</evidence>
<comment type="pathway">
    <text evidence="6">Pyrimidine metabolism; UMP biosynthesis via de novo pathway; (S)-dihydroorotate from bicarbonate: step 3/3.</text>
</comment>
<dbReference type="InterPro" id="IPR002195">
    <property type="entry name" value="Dihydroorotase_CS"/>
</dbReference>
<evidence type="ECO:0000313" key="9">
    <source>
        <dbReference type="Proteomes" id="UP001628193"/>
    </source>
</evidence>
<feature type="binding site" evidence="6">
    <location>
        <position position="62"/>
    </location>
    <ligand>
        <name>Zn(2+)</name>
        <dbReference type="ChEBI" id="CHEBI:29105"/>
        <label>1</label>
    </ligand>
</feature>
<feature type="binding site" evidence="6">
    <location>
        <position position="64"/>
    </location>
    <ligand>
        <name>Zn(2+)</name>
        <dbReference type="ChEBI" id="CHEBI:29105"/>
        <label>1</label>
    </ligand>
</feature>
<evidence type="ECO:0000256" key="6">
    <source>
        <dbReference type="HAMAP-Rule" id="MF_00220"/>
    </source>
</evidence>
<dbReference type="InterPro" id="IPR011059">
    <property type="entry name" value="Metal-dep_hydrolase_composite"/>
</dbReference>
<gene>
    <name evidence="6 8" type="primary">pyrC</name>
    <name evidence="8" type="ORF">SIID45300_02807</name>
</gene>
<dbReference type="HAMAP" id="MF_00220_B">
    <property type="entry name" value="PyrC_classI_B"/>
    <property type="match status" value="1"/>
</dbReference>
<feature type="active site" evidence="6">
    <location>
        <position position="307"/>
    </location>
</feature>
<proteinExistence type="inferred from homology"/>
<dbReference type="Gene3D" id="3.20.20.140">
    <property type="entry name" value="Metal-dependent hydrolases"/>
    <property type="match status" value="1"/>
</dbReference>
<dbReference type="InterPro" id="IPR050138">
    <property type="entry name" value="DHOase/Allantoinase_Hydrolase"/>
</dbReference>
<dbReference type="SUPFAM" id="SSF51556">
    <property type="entry name" value="Metallo-dependent hydrolases"/>
    <property type="match status" value="1"/>
</dbReference>
<evidence type="ECO:0000256" key="1">
    <source>
        <dbReference type="ARBA" id="ARBA00002368"/>
    </source>
</evidence>
<comment type="similarity">
    <text evidence="2 6">Belongs to the metallo-dependent hydrolases superfamily. DHOase family. Class I DHOase subfamily.</text>
</comment>
<organism evidence="8 9">
    <name type="scientific">Candidatus Magnetaquiglobus chichijimensis</name>
    <dbReference type="NCBI Taxonomy" id="3141448"/>
    <lineage>
        <taxon>Bacteria</taxon>
        <taxon>Pseudomonadati</taxon>
        <taxon>Pseudomonadota</taxon>
        <taxon>Magnetococcia</taxon>
        <taxon>Magnetococcales</taxon>
        <taxon>Candidatus Magnetaquicoccaceae</taxon>
        <taxon>Candidatus Magnetaquiglobus</taxon>
    </lineage>
</organism>
<feature type="binding site" evidence="6">
    <location>
        <position position="234"/>
    </location>
    <ligand>
        <name>Zn(2+)</name>
        <dbReference type="ChEBI" id="CHEBI:29105"/>
        <label>2</label>
    </ligand>
</feature>
<dbReference type="Gene3D" id="2.30.40.10">
    <property type="entry name" value="Urease, subunit C, domain 1"/>
    <property type="match status" value="1"/>
</dbReference>
<sequence>MSGVVVIRGGRLIDPANGVDASGDLLVADGVIRALGRVDIPAGATILHADGLVVAPGLVDMHVHLREPGFEYKETIAGGTLAAAAGGVTTVACMPNTRPVNDDPSITAFIRQKAASEGTVNVFPIGAVTKGLEGRELTEMGLMLKAGCVAFSDDGRPVADAGLMRRALDYSRAFGALIIQHAEDPSLSAGGCMHEGVISSRLGLPGLPAAAESVMVDRDVRLVELTGGRYHVAHISVAGAVEAVARARSRGLPVSCEVAPHHFALTDEAVLGYDTDAKMSPPLRSTEDRNAVLEGLARGIITVIATDHAPHDQDSKRVEFCHASNGVVGLETMLPVSLELVRDGVMTLVDCLRAMTVTPARLLGLDRGTLSIGAPADVVLFDPDESWVVDAARLHGTSRNTCFHGRRVRGRVKWTMVSGKVVHDDRLRA</sequence>
<evidence type="ECO:0000313" key="8">
    <source>
        <dbReference type="EMBL" id="GAB0058458.1"/>
    </source>
</evidence>
<feature type="binding site" evidence="6">
    <location>
        <position position="311"/>
    </location>
    <ligand>
        <name>substrate</name>
    </ligand>
</feature>
<feature type="binding site" evidence="6">
    <location>
        <position position="154"/>
    </location>
    <ligand>
        <name>Zn(2+)</name>
        <dbReference type="ChEBI" id="CHEBI:29105"/>
        <label>1</label>
    </ligand>
</feature>
<keyword evidence="4 6" id="KW-0378">Hydrolase</keyword>
<dbReference type="NCBIfam" id="TIGR00857">
    <property type="entry name" value="pyrC_multi"/>
    <property type="match status" value="1"/>
</dbReference>
<comment type="catalytic activity">
    <reaction evidence="6">
        <text>(S)-dihydroorotate + H2O = N-carbamoyl-L-aspartate + H(+)</text>
        <dbReference type="Rhea" id="RHEA:24296"/>
        <dbReference type="ChEBI" id="CHEBI:15377"/>
        <dbReference type="ChEBI" id="CHEBI:15378"/>
        <dbReference type="ChEBI" id="CHEBI:30864"/>
        <dbReference type="ChEBI" id="CHEBI:32814"/>
        <dbReference type="EC" id="3.5.2.3"/>
    </reaction>
</comment>
<dbReference type="GO" id="GO:0004151">
    <property type="term" value="F:dihydroorotase activity"/>
    <property type="evidence" value="ECO:0007669"/>
    <property type="project" value="UniProtKB-EC"/>
</dbReference>
<evidence type="ECO:0000256" key="5">
    <source>
        <dbReference type="ARBA" id="ARBA00022975"/>
    </source>
</evidence>
<dbReference type="InterPro" id="IPR004722">
    <property type="entry name" value="DHOase"/>
</dbReference>
<dbReference type="InterPro" id="IPR032466">
    <property type="entry name" value="Metal_Hydrolase"/>
</dbReference>
<feature type="domain" description="Dihydroorotase catalytic" evidence="7">
    <location>
        <begin position="53"/>
        <end position="236"/>
    </location>
</feature>
<comment type="caution">
    <text evidence="6">Lacks conserved residue(s) required for the propagation of feature annotation.</text>
</comment>
<dbReference type="PANTHER" id="PTHR43668">
    <property type="entry name" value="ALLANTOINASE"/>
    <property type="match status" value="1"/>
</dbReference>
<dbReference type="InterPro" id="IPR024403">
    <property type="entry name" value="DHOase_cat"/>
</dbReference>
<dbReference type="EMBL" id="BAAFGK010000005">
    <property type="protein sequence ID" value="GAB0058458.1"/>
    <property type="molecule type" value="Genomic_DNA"/>
</dbReference>
<comment type="function">
    <text evidence="1 6">Catalyzes the reversible cyclization of carbamoyl aspartate to dihydroorotate.</text>
</comment>
<evidence type="ECO:0000256" key="3">
    <source>
        <dbReference type="ARBA" id="ARBA00022723"/>
    </source>
</evidence>
<feature type="binding site" evidence="6">
    <location>
        <position position="96"/>
    </location>
    <ligand>
        <name>substrate</name>
    </ligand>
</feature>
<dbReference type="EC" id="3.5.2.3" evidence="6"/>
<keyword evidence="5 6" id="KW-0665">Pyrimidine biosynthesis</keyword>